<proteinExistence type="predicted"/>
<feature type="transmembrane region" description="Helical" evidence="11">
    <location>
        <begin position="92"/>
        <end position="110"/>
    </location>
</feature>
<keyword evidence="6" id="KW-0630">Potassium</keyword>
<comment type="caution">
    <text evidence="13">The sequence shown here is derived from an EMBL/GenBank/DDBJ whole genome shotgun (WGS) entry which is preliminary data.</text>
</comment>
<dbReference type="InterPro" id="IPR005821">
    <property type="entry name" value="Ion_trans_dom"/>
</dbReference>
<evidence type="ECO:0000256" key="5">
    <source>
        <dbReference type="ARBA" id="ARBA00022826"/>
    </source>
</evidence>
<feature type="transmembrane region" description="Helical" evidence="11">
    <location>
        <begin position="220"/>
        <end position="244"/>
    </location>
</feature>
<accession>A0ABW1KVC8</accession>
<keyword evidence="3" id="KW-0633">Potassium transport</keyword>
<keyword evidence="2" id="KW-0813">Transport</keyword>
<dbReference type="RefSeq" id="WP_379882885.1">
    <property type="nucleotide sequence ID" value="NZ_JBHPON010000002.1"/>
</dbReference>
<dbReference type="Pfam" id="PF00520">
    <property type="entry name" value="Ion_trans"/>
    <property type="match status" value="1"/>
</dbReference>
<feature type="transmembrane region" description="Helical" evidence="11">
    <location>
        <begin position="21"/>
        <end position="41"/>
    </location>
</feature>
<dbReference type="InterPro" id="IPR028325">
    <property type="entry name" value="VG_K_chnl"/>
</dbReference>
<evidence type="ECO:0000313" key="14">
    <source>
        <dbReference type="Proteomes" id="UP001596116"/>
    </source>
</evidence>
<keyword evidence="8" id="KW-0406">Ion transport</keyword>
<gene>
    <name evidence="13" type="ORF">ACFMB1_10085</name>
</gene>
<evidence type="ECO:0000259" key="12">
    <source>
        <dbReference type="Pfam" id="PF00520"/>
    </source>
</evidence>
<evidence type="ECO:0000256" key="11">
    <source>
        <dbReference type="SAM" id="Phobius"/>
    </source>
</evidence>
<feature type="transmembrane region" description="Helical" evidence="11">
    <location>
        <begin position="155"/>
        <end position="176"/>
    </location>
</feature>
<evidence type="ECO:0000256" key="9">
    <source>
        <dbReference type="ARBA" id="ARBA00023136"/>
    </source>
</evidence>
<evidence type="ECO:0000256" key="1">
    <source>
        <dbReference type="ARBA" id="ARBA00004141"/>
    </source>
</evidence>
<evidence type="ECO:0000256" key="10">
    <source>
        <dbReference type="ARBA" id="ARBA00023303"/>
    </source>
</evidence>
<protein>
    <submittedName>
        <fullName evidence="13">Ion transporter</fullName>
    </submittedName>
</protein>
<keyword evidence="10" id="KW-0407">Ion channel</keyword>
<evidence type="ECO:0000256" key="8">
    <source>
        <dbReference type="ARBA" id="ARBA00023065"/>
    </source>
</evidence>
<sequence length="254" mass="28158">MTFRQHLHRQLDPEAWPGHGLSPVNWCVFVLIWLSIVFGVAATEPAVASWLGRKLRLIDHFLLALFAVEYAGRLAVCGLNPKFRGPRGFLRYVATPASIADLVVILPLLLPTPPTWLLIFRLLRILRLLRLAAMPHIHTALREFYEALAAKRFELIFTLFLGVILILLSSTTLYLVERGLQPEIFGSIPKAMWWSVVTFTTVGYGDAVPISTLGKFCAGLYAILGLGLVAMLTGVIASALSYAAELHVQNKNVD</sequence>
<keyword evidence="5" id="KW-0631">Potassium channel</keyword>
<keyword evidence="4 11" id="KW-0812">Transmembrane</keyword>
<keyword evidence="7 11" id="KW-1133">Transmembrane helix</keyword>
<comment type="subcellular location">
    <subcellularLocation>
        <location evidence="1">Membrane</location>
        <topology evidence="1">Multi-pass membrane protein</topology>
    </subcellularLocation>
</comment>
<dbReference type="PRINTS" id="PR00169">
    <property type="entry name" value="KCHANNEL"/>
</dbReference>
<dbReference type="PANTHER" id="PTHR11537">
    <property type="entry name" value="VOLTAGE-GATED POTASSIUM CHANNEL"/>
    <property type="match status" value="1"/>
</dbReference>
<dbReference type="Gene3D" id="1.10.287.70">
    <property type="match status" value="1"/>
</dbReference>
<dbReference type="PANTHER" id="PTHR11537:SF254">
    <property type="entry name" value="POTASSIUM VOLTAGE-GATED CHANNEL PROTEIN SHAB"/>
    <property type="match status" value="1"/>
</dbReference>
<evidence type="ECO:0000256" key="2">
    <source>
        <dbReference type="ARBA" id="ARBA00022448"/>
    </source>
</evidence>
<keyword evidence="9 11" id="KW-0472">Membrane</keyword>
<reference evidence="13 14" key="1">
    <citation type="submission" date="2024-09" db="EMBL/GenBank/DDBJ databases">
        <authorList>
            <person name="Zhang Z.-H."/>
        </authorList>
    </citation>
    <scope>NUCLEOTIDE SEQUENCE [LARGE SCALE GENOMIC DNA]</scope>
    <source>
        <strain evidence="13 14">HHTR114</strain>
    </source>
</reference>
<evidence type="ECO:0000256" key="4">
    <source>
        <dbReference type="ARBA" id="ARBA00022692"/>
    </source>
</evidence>
<evidence type="ECO:0000313" key="13">
    <source>
        <dbReference type="EMBL" id="MFC6035894.1"/>
    </source>
</evidence>
<dbReference type="SUPFAM" id="SSF81324">
    <property type="entry name" value="Voltage-gated potassium channels"/>
    <property type="match status" value="1"/>
</dbReference>
<evidence type="ECO:0000256" key="7">
    <source>
        <dbReference type="ARBA" id="ARBA00022989"/>
    </source>
</evidence>
<evidence type="ECO:0000256" key="3">
    <source>
        <dbReference type="ARBA" id="ARBA00022538"/>
    </source>
</evidence>
<organism evidence="13 14">
    <name type="scientific">Hyphococcus aureus</name>
    <dbReference type="NCBI Taxonomy" id="2666033"/>
    <lineage>
        <taxon>Bacteria</taxon>
        <taxon>Pseudomonadati</taxon>
        <taxon>Pseudomonadota</taxon>
        <taxon>Alphaproteobacteria</taxon>
        <taxon>Parvularculales</taxon>
        <taxon>Parvularculaceae</taxon>
        <taxon>Hyphococcus</taxon>
    </lineage>
</organism>
<keyword evidence="14" id="KW-1185">Reference proteome</keyword>
<feature type="domain" description="Ion transport" evidence="12">
    <location>
        <begin position="24"/>
        <end position="244"/>
    </location>
</feature>
<name>A0ABW1KVC8_9PROT</name>
<evidence type="ECO:0000256" key="6">
    <source>
        <dbReference type="ARBA" id="ARBA00022958"/>
    </source>
</evidence>
<dbReference type="Proteomes" id="UP001596116">
    <property type="component" value="Unassembled WGS sequence"/>
</dbReference>
<feature type="transmembrane region" description="Helical" evidence="11">
    <location>
        <begin position="191"/>
        <end position="208"/>
    </location>
</feature>
<dbReference type="EMBL" id="JBHPON010000002">
    <property type="protein sequence ID" value="MFC6035894.1"/>
    <property type="molecule type" value="Genomic_DNA"/>
</dbReference>